<feature type="signal peptide" evidence="1">
    <location>
        <begin position="1"/>
        <end position="24"/>
    </location>
</feature>
<protein>
    <submittedName>
        <fullName evidence="3">Uncharacterized protein LOC115210245</fullName>
    </submittedName>
</protein>
<name>A0A6P7S924_9MOLL</name>
<sequence length="115" mass="12537">MNSIRVVFFVAFVMSMLFAVRVVALCAETCPPVPDDCPIVQARCANCIACALGDEDNCNSASESCLENLVCANEVNEYFEGLVPDWAIRFVGKCTTKNDSMVEAGQFSSSYESTR</sequence>
<evidence type="ECO:0000256" key="1">
    <source>
        <dbReference type="SAM" id="SignalP"/>
    </source>
</evidence>
<dbReference type="Proteomes" id="UP000515154">
    <property type="component" value="Linkage group LG4"/>
</dbReference>
<reference evidence="3" key="1">
    <citation type="submission" date="2025-08" db="UniProtKB">
        <authorList>
            <consortium name="RefSeq"/>
        </authorList>
    </citation>
    <scope>IDENTIFICATION</scope>
</reference>
<evidence type="ECO:0000313" key="2">
    <source>
        <dbReference type="Proteomes" id="UP000515154"/>
    </source>
</evidence>
<accession>A0A6P7S924</accession>
<dbReference type="RefSeq" id="XP_029634581.2">
    <property type="nucleotide sequence ID" value="XM_029778721.2"/>
</dbReference>
<keyword evidence="2" id="KW-1185">Reference proteome</keyword>
<feature type="chain" id="PRO_5028918022" evidence="1">
    <location>
        <begin position="25"/>
        <end position="115"/>
    </location>
</feature>
<evidence type="ECO:0000313" key="3">
    <source>
        <dbReference type="RefSeq" id="XP_029634581.2"/>
    </source>
</evidence>
<organism evidence="2 3">
    <name type="scientific">Octopus sinensis</name>
    <name type="common">East Asian common octopus</name>
    <dbReference type="NCBI Taxonomy" id="2607531"/>
    <lineage>
        <taxon>Eukaryota</taxon>
        <taxon>Metazoa</taxon>
        <taxon>Spiralia</taxon>
        <taxon>Lophotrochozoa</taxon>
        <taxon>Mollusca</taxon>
        <taxon>Cephalopoda</taxon>
        <taxon>Coleoidea</taxon>
        <taxon>Octopodiformes</taxon>
        <taxon>Octopoda</taxon>
        <taxon>Incirrata</taxon>
        <taxon>Octopodidae</taxon>
        <taxon>Octopus</taxon>
    </lineage>
</organism>
<dbReference type="AlphaFoldDB" id="A0A6P7S924"/>
<dbReference type="KEGG" id="osn:115210245"/>
<gene>
    <name evidence="3" type="primary">LOC115210245</name>
</gene>
<keyword evidence="1" id="KW-0732">Signal</keyword>
<proteinExistence type="predicted"/>